<evidence type="ECO:0000313" key="11">
    <source>
        <dbReference type="EMBL" id="KAK2993781.1"/>
    </source>
</evidence>
<reference evidence="11" key="1">
    <citation type="submission" date="2022-12" db="EMBL/GenBank/DDBJ databases">
        <title>Draft genome assemblies for two species of Escallonia (Escalloniales).</title>
        <authorList>
            <person name="Chanderbali A."/>
            <person name="Dervinis C."/>
            <person name="Anghel I."/>
            <person name="Soltis D."/>
            <person name="Soltis P."/>
            <person name="Zapata F."/>
        </authorList>
    </citation>
    <scope>NUCLEOTIDE SEQUENCE</scope>
    <source>
        <strain evidence="11">UCBG92.1500</strain>
        <tissue evidence="11">Leaf</tissue>
    </source>
</reference>
<keyword evidence="7" id="KW-0961">Cell wall biogenesis/degradation</keyword>
<proteinExistence type="inferred from homology"/>
<evidence type="ECO:0000256" key="4">
    <source>
        <dbReference type="ARBA" id="ARBA00022525"/>
    </source>
</evidence>
<accession>A0AA88UTH6</accession>
<evidence type="ECO:0008006" key="13">
    <source>
        <dbReference type="Google" id="ProtNLM"/>
    </source>
</evidence>
<evidence type="ECO:0000256" key="2">
    <source>
        <dbReference type="ARBA" id="ARBA00008834"/>
    </source>
</evidence>
<keyword evidence="6 9" id="KW-0326">Glycosidase</keyword>
<dbReference type="SUPFAM" id="SSF51126">
    <property type="entry name" value="Pectin lyase-like"/>
    <property type="match status" value="1"/>
</dbReference>
<organism evidence="11 12">
    <name type="scientific">Escallonia rubra</name>
    <dbReference type="NCBI Taxonomy" id="112253"/>
    <lineage>
        <taxon>Eukaryota</taxon>
        <taxon>Viridiplantae</taxon>
        <taxon>Streptophyta</taxon>
        <taxon>Embryophyta</taxon>
        <taxon>Tracheophyta</taxon>
        <taxon>Spermatophyta</taxon>
        <taxon>Magnoliopsida</taxon>
        <taxon>eudicotyledons</taxon>
        <taxon>Gunneridae</taxon>
        <taxon>Pentapetalae</taxon>
        <taxon>asterids</taxon>
        <taxon>campanulids</taxon>
        <taxon>Escalloniales</taxon>
        <taxon>Escalloniaceae</taxon>
        <taxon>Escallonia</taxon>
    </lineage>
</organism>
<keyword evidence="12" id="KW-1185">Reference proteome</keyword>
<dbReference type="GO" id="GO:0005975">
    <property type="term" value="P:carbohydrate metabolic process"/>
    <property type="evidence" value="ECO:0007669"/>
    <property type="project" value="InterPro"/>
</dbReference>
<keyword evidence="4" id="KW-0964">Secreted</keyword>
<evidence type="ECO:0000256" key="8">
    <source>
        <dbReference type="PROSITE-ProRule" id="PRU10052"/>
    </source>
</evidence>
<dbReference type="Pfam" id="PF00295">
    <property type="entry name" value="Glyco_hydro_28"/>
    <property type="match status" value="2"/>
</dbReference>
<dbReference type="EMBL" id="JAVXUO010000272">
    <property type="protein sequence ID" value="KAK2993781.1"/>
    <property type="molecule type" value="Genomic_DNA"/>
</dbReference>
<keyword evidence="10" id="KW-0732">Signal</keyword>
<dbReference type="GO" id="GO:0004650">
    <property type="term" value="F:polygalacturonase activity"/>
    <property type="evidence" value="ECO:0007669"/>
    <property type="project" value="InterPro"/>
</dbReference>
<evidence type="ECO:0000256" key="7">
    <source>
        <dbReference type="ARBA" id="ARBA00023316"/>
    </source>
</evidence>
<feature type="chain" id="PRO_5041742832" description="Polygalacturonase" evidence="10">
    <location>
        <begin position="23"/>
        <end position="355"/>
    </location>
</feature>
<dbReference type="PANTHER" id="PTHR31375">
    <property type="match status" value="1"/>
</dbReference>
<dbReference type="InterPro" id="IPR011050">
    <property type="entry name" value="Pectin_lyase_fold/virulence"/>
</dbReference>
<dbReference type="InterPro" id="IPR006626">
    <property type="entry name" value="PbH1"/>
</dbReference>
<feature type="signal peptide" evidence="10">
    <location>
        <begin position="1"/>
        <end position="22"/>
    </location>
</feature>
<comment type="similarity">
    <text evidence="2 9">Belongs to the glycosyl hydrolase 28 family.</text>
</comment>
<protein>
    <recommendedName>
        <fullName evidence="13">Polygalacturonase</fullName>
    </recommendedName>
</protein>
<dbReference type="GO" id="GO:0071555">
    <property type="term" value="P:cell wall organization"/>
    <property type="evidence" value="ECO:0007669"/>
    <property type="project" value="UniProtKB-KW"/>
</dbReference>
<dbReference type="SMART" id="SM00710">
    <property type="entry name" value="PbH1"/>
    <property type="match status" value="5"/>
</dbReference>
<evidence type="ECO:0000256" key="10">
    <source>
        <dbReference type="SAM" id="SignalP"/>
    </source>
</evidence>
<evidence type="ECO:0000313" key="12">
    <source>
        <dbReference type="Proteomes" id="UP001187471"/>
    </source>
</evidence>
<comment type="caution">
    <text evidence="11">The sequence shown here is derived from an EMBL/GenBank/DDBJ whole genome shotgun (WGS) entry which is preliminary data.</text>
</comment>
<dbReference type="InterPro" id="IPR000743">
    <property type="entry name" value="Glyco_hydro_28"/>
</dbReference>
<dbReference type="FunFam" id="2.160.20.10:FF:000111">
    <property type="entry name" value="Pectin lyase-like superfamily protein"/>
    <property type="match status" value="1"/>
</dbReference>
<gene>
    <name evidence="11" type="ORF">RJ640_018071</name>
</gene>
<evidence type="ECO:0000256" key="9">
    <source>
        <dbReference type="RuleBase" id="RU361169"/>
    </source>
</evidence>
<dbReference type="Gene3D" id="2.160.20.10">
    <property type="entry name" value="Single-stranded right-handed beta-helix, Pectin lyase-like"/>
    <property type="match status" value="2"/>
</dbReference>
<dbReference type="Proteomes" id="UP001187471">
    <property type="component" value="Unassembled WGS sequence"/>
</dbReference>
<keyword evidence="5 9" id="KW-0378">Hydrolase</keyword>
<dbReference type="PROSITE" id="PS00502">
    <property type="entry name" value="POLYGALACTURONASE"/>
    <property type="match status" value="1"/>
</dbReference>
<dbReference type="AlphaFoldDB" id="A0AA88UTH6"/>
<dbReference type="InterPro" id="IPR012334">
    <property type="entry name" value="Pectin_lyas_fold"/>
</dbReference>
<evidence type="ECO:0000256" key="1">
    <source>
        <dbReference type="ARBA" id="ARBA00004191"/>
    </source>
</evidence>
<feature type="active site" evidence="8">
    <location>
        <position position="204"/>
    </location>
</feature>
<comment type="subcellular location">
    <subcellularLocation>
        <location evidence="1">Secreted</location>
        <location evidence="1">Cell wall</location>
    </subcellularLocation>
</comment>
<evidence type="ECO:0000256" key="6">
    <source>
        <dbReference type="ARBA" id="ARBA00023295"/>
    </source>
</evidence>
<evidence type="ECO:0000256" key="5">
    <source>
        <dbReference type="ARBA" id="ARBA00022801"/>
    </source>
</evidence>
<name>A0AA88UTH6_9ASTE</name>
<sequence>MAKHISFLVIALVLNFFNTSLAIPVTYNVLSLGAKPDGKTDSTKSLISAWAAACGSPRPATIYVPPGRYFVQQVHFRGACQNKAIMIRIDGTLVAPSDYNALRSVGNWILFEGVNGVTISGGILDGQGTGLWACKTSSKLCPSGATGVKVLASGTSPNTDGIHVQLSSGVTILRSKISTGDDCVSIGPGTANLWIENVVCGPGHGISIGSLGKDLQEAGVQNVTIKTVTFKGTQNGLRIKAWGRPSSGFVQGVLFQHAVMINVQNPIVIDQNYCPHNLNCPGQVSGVKVRDVTYQDIHGTSATQVAVKFDCSRNSPCTGIRLEDVKLTYQNQPAAASCANAGGTSSGLVEPTSCL</sequence>
<keyword evidence="3" id="KW-0134">Cell wall</keyword>
<evidence type="ECO:0000256" key="3">
    <source>
        <dbReference type="ARBA" id="ARBA00022512"/>
    </source>
</evidence>